<keyword evidence="3" id="KW-1185">Reference proteome</keyword>
<protein>
    <submittedName>
        <fullName evidence="2">Uncharacterized protein</fullName>
    </submittedName>
</protein>
<proteinExistence type="predicted"/>
<organism evidence="2 3">
    <name type="scientific">Malassezia brasiliensis</name>
    <dbReference type="NCBI Taxonomy" id="1821822"/>
    <lineage>
        <taxon>Eukaryota</taxon>
        <taxon>Fungi</taxon>
        <taxon>Dikarya</taxon>
        <taxon>Basidiomycota</taxon>
        <taxon>Ustilaginomycotina</taxon>
        <taxon>Malasseziomycetes</taxon>
        <taxon>Malasseziales</taxon>
        <taxon>Malasseziaceae</taxon>
        <taxon>Malassezia</taxon>
    </lineage>
</organism>
<feature type="region of interest" description="Disordered" evidence="1">
    <location>
        <begin position="204"/>
        <end position="232"/>
    </location>
</feature>
<dbReference type="EMBL" id="CP119953">
    <property type="protein sequence ID" value="WFC95689.1"/>
    <property type="molecule type" value="Genomic_DNA"/>
</dbReference>
<feature type="compositionally biased region" description="Polar residues" evidence="1">
    <location>
        <begin position="73"/>
        <end position="91"/>
    </location>
</feature>
<name>A0AAF0DU43_9BASI</name>
<evidence type="ECO:0000313" key="3">
    <source>
        <dbReference type="Proteomes" id="UP001216638"/>
    </source>
</evidence>
<feature type="compositionally biased region" description="Basic and acidic residues" evidence="1">
    <location>
        <begin position="1"/>
        <end position="10"/>
    </location>
</feature>
<dbReference type="Proteomes" id="UP001216638">
    <property type="component" value="Chromosome 3"/>
</dbReference>
<dbReference type="AlphaFoldDB" id="A0AAF0DU43"/>
<accession>A0AAF0DU43</accession>
<gene>
    <name evidence="2" type="ORF">MBRA1_002342</name>
</gene>
<evidence type="ECO:0000313" key="2">
    <source>
        <dbReference type="EMBL" id="WFC95689.1"/>
    </source>
</evidence>
<feature type="region of interest" description="Disordered" evidence="1">
    <location>
        <begin position="1"/>
        <end position="148"/>
    </location>
</feature>
<evidence type="ECO:0000256" key="1">
    <source>
        <dbReference type="SAM" id="MobiDB-lite"/>
    </source>
</evidence>
<reference evidence="2" key="1">
    <citation type="submission" date="2023-03" db="EMBL/GenBank/DDBJ databases">
        <title>Mating type loci evolution in Malassezia.</title>
        <authorList>
            <person name="Coelho M.A."/>
        </authorList>
    </citation>
    <scope>NUCLEOTIDE SEQUENCE</scope>
    <source>
        <strain evidence="2">CBS 14135</strain>
    </source>
</reference>
<sequence length="255" mass="26918">MLPARPHDAGVRASPTRTPRLGMHAPRENASPFKREVGKAPGAPSTSQAARSAFSDKTNASPSPARRAAPSPTKRSGASPSKGASWQSTARKPTFARHDSFVTPAANIGRAGQIKARLGELHDAARTPTAEPTHTDPPQEVSEDELYPEIESMPTSLPAPYVFPAQLDGLPRAAEAARLLAHAPLPAAAAPEAPTSIDIAPLPTLRRATPHRTPRSKAPVPARRRTQPAAPLGDALARQAAAYLHHNDHSDGFLL</sequence>
<feature type="compositionally biased region" description="Low complexity" evidence="1">
    <location>
        <begin position="60"/>
        <end position="72"/>
    </location>
</feature>
<feature type="compositionally biased region" description="Polar residues" evidence="1">
    <location>
        <begin position="44"/>
        <end position="59"/>
    </location>
</feature>